<comment type="caution">
    <text evidence="2">The sequence shown here is derived from an EMBL/GenBank/DDBJ whole genome shotgun (WGS) entry which is preliminary data.</text>
</comment>
<reference evidence="2 3" key="1">
    <citation type="submission" date="2020-07" db="EMBL/GenBank/DDBJ databases">
        <authorList>
            <person name="Feng X."/>
        </authorList>
    </citation>
    <scope>NUCLEOTIDE SEQUENCE [LARGE SCALE GENOMIC DNA]</scope>
    <source>
        <strain evidence="2 3">JCM31066</strain>
    </source>
</reference>
<dbReference type="InterPro" id="IPR002931">
    <property type="entry name" value="Transglutaminase-like"/>
</dbReference>
<gene>
    <name evidence="2" type="ORF">H5P28_07750</name>
</gene>
<evidence type="ECO:0000259" key="1">
    <source>
        <dbReference type="SMART" id="SM00460"/>
    </source>
</evidence>
<dbReference type="Pfam" id="PF01841">
    <property type="entry name" value="Transglut_core"/>
    <property type="match status" value="1"/>
</dbReference>
<dbReference type="Gene3D" id="3.10.620.30">
    <property type="match status" value="1"/>
</dbReference>
<name>A0A842HCD8_9BACT</name>
<organism evidence="2 3">
    <name type="scientific">Ruficoccus amylovorans</name>
    <dbReference type="NCBI Taxonomy" id="1804625"/>
    <lineage>
        <taxon>Bacteria</taxon>
        <taxon>Pseudomonadati</taxon>
        <taxon>Verrucomicrobiota</taxon>
        <taxon>Opitutia</taxon>
        <taxon>Puniceicoccales</taxon>
        <taxon>Cerasicoccaceae</taxon>
        <taxon>Ruficoccus</taxon>
    </lineage>
</organism>
<dbReference type="AlphaFoldDB" id="A0A842HCD8"/>
<dbReference type="EMBL" id="JACHVB010000020">
    <property type="protein sequence ID" value="MBC2594155.1"/>
    <property type="molecule type" value="Genomic_DNA"/>
</dbReference>
<protein>
    <submittedName>
        <fullName evidence="2">Transglutaminase family protein</fullName>
    </submittedName>
</protein>
<accession>A0A842HCD8</accession>
<dbReference type="SMART" id="SM00460">
    <property type="entry name" value="TGc"/>
    <property type="match status" value="1"/>
</dbReference>
<dbReference type="Pfam" id="PF08379">
    <property type="entry name" value="Bact_transglu_N"/>
    <property type="match status" value="1"/>
</dbReference>
<dbReference type="SUPFAM" id="SSF54001">
    <property type="entry name" value="Cysteine proteinases"/>
    <property type="match status" value="1"/>
</dbReference>
<evidence type="ECO:0000313" key="2">
    <source>
        <dbReference type="EMBL" id="MBC2594155.1"/>
    </source>
</evidence>
<dbReference type="PANTHER" id="PTHR33490:SF1">
    <property type="entry name" value="SLL1233 PROTEIN"/>
    <property type="match status" value="1"/>
</dbReference>
<dbReference type="InterPro" id="IPR013589">
    <property type="entry name" value="Bac_transglu_N"/>
</dbReference>
<dbReference type="RefSeq" id="WP_185675137.1">
    <property type="nucleotide sequence ID" value="NZ_JACHVB010000020.1"/>
</dbReference>
<sequence length="288" mass="32159">MKRLSLHHTTRYEFQQPVRLGPHTLLIRPRVGHDVRIESSTLDISPQPAHIRWQRDLYGNSLARVAFADADTTSLQITSEVTLQQFDIEEPGLEISDNAQWWPFQYDSGERLDLVSFMTPSFFRDQASVRQWVDGIMTEQTDWHTADLLARLAAETANTFTYAMREEEGVQTPSQTLQRRGGSCRDFATLFIESCRYLGLAARFVSGYLHAPELAFAAGSTHAWSEVYLPGQGWRGFDNTSGRLCGPDHIATAIARHPEMIPPVSGSFSGPAGTSSTLSVMVNVSELP</sequence>
<evidence type="ECO:0000313" key="3">
    <source>
        <dbReference type="Proteomes" id="UP000546464"/>
    </source>
</evidence>
<dbReference type="PANTHER" id="PTHR33490">
    <property type="entry name" value="BLR5614 PROTEIN-RELATED"/>
    <property type="match status" value="1"/>
</dbReference>
<feature type="domain" description="Transglutaminase-like" evidence="1">
    <location>
        <begin position="176"/>
        <end position="241"/>
    </location>
</feature>
<dbReference type="Proteomes" id="UP000546464">
    <property type="component" value="Unassembled WGS sequence"/>
</dbReference>
<proteinExistence type="predicted"/>
<keyword evidence="3" id="KW-1185">Reference proteome</keyword>
<dbReference type="InterPro" id="IPR038765">
    <property type="entry name" value="Papain-like_cys_pep_sf"/>
</dbReference>